<evidence type="ECO:0000313" key="3">
    <source>
        <dbReference type="Proteomes" id="UP000217895"/>
    </source>
</evidence>
<organism evidence="2 3">
    <name type="scientific">Leptolyngbya boryana NIES-2135</name>
    <dbReference type="NCBI Taxonomy" id="1973484"/>
    <lineage>
        <taxon>Bacteria</taxon>
        <taxon>Bacillati</taxon>
        <taxon>Cyanobacteriota</taxon>
        <taxon>Cyanophyceae</taxon>
        <taxon>Leptolyngbyales</taxon>
        <taxon>Leptolyngbyaceae</taxon>
        <taxon>Leptolyngbya group</taxon>
        <taxon>Leptolyngbya</taxon>
    </lineage>
</organism>
<feature type="transmembrane region" description="Helical" evidence="1">
    <location>
        <begin position="20"/>
        <end position="37"/>
    </location>
</feature>
<keyword evidence="1" id="KW-1133">Transmembrane helix</keyword>
<evidence type="ECO:0008006" key="4">
    <source>
        <dbReference type="Google" id="ProtNLM"/>
    </source>
</evidence>
<accession>A0A1Z4JB12</accession>
<dbReference type="Proteomes" id="UP000217895">
    <property type="component" value="Chromosome"/>
</dbReference>
<feature type="transmembrane region" description="Helical" evidence="1">
    <location>
        <begin position="58"/>
        <end position="79"/>
    </location>
</feature>
<sequence length="92" mass="9504">MQTSNSPSSVPSKSMVQSKTIWGAVLTAIASIAPLIAKSVTAYQNTGKTDLNDIAQMVVILATTALTIIGRIDASAVVYTPDGMPGANKPKN</sequence>
<reference evidence="2 3" key="1">
    <citation type="submission" date="2017-06" db="EMBL/GenBank/DDBJ databases">
        <title>Genome sequencing of cyanobaciteial culture collection at National Institute for Environmental Studies (NIES).</title>
        <authorList>
            <person name="Hirose Y."/>
            <person name="Shimura Y."/>
            <person name="Fujisawa T."/>
            <person name="Nakamura Y."/>
            <person name="Kawachi M."/>
        </authorList>
    </citation>
    <scope>NUCLEOTIDE SEQUENCE [LARGE SCALE GENOMIC DNA]</scope>
    <source>
        <strain evidence="2 3">NIES-2135</strain>
    </source>
</reference>
<dbReference type="AlphaFoldDB" id="A0A1Z4JB12"/>
<keyword evidence="1" id="KW-0472">Membrane</keyword>
<protein>
    <recommendedName>
        <fullName evidence="4">Holin</fullName>
    </recommendedName>
</protein>
<name>A0A1Z4JB12_LEPBY</name>
<evidence type="ECO:0000256" key="1">
    <source>
        <dbReference type="SAM" id="Phobius"/>
    </source>
</evidence>
<keyword evidence="3" id="KW-1185">Reference proteome</keyword>
<evidence type="ECO:0000313" key="2">
    <source>
        <dbReference type="EMBL" id="BAY53975.1"/>
    </source>
</evidence>
<keyword evidence="1" id="KW-0812">Transmembrane</keyword>
<dbReference type="EMBL" id="AP018203">
    <property type="protein sequence ID" value="BAY53975.1"/>
    <property type="molecule type" value="Genomic_DNA"/>
</dbReference>
<proteinExistence type="predicted"/>
<gene>
    <name evidence="2" type="ORF">NIES2135_07880</name>
</gene>